<evidence type="ECO:0000256" key="1">
    <source>
        <dbReference type="SAM" id="MobiDB-lite"/>
    </source>
</evidence>
<keyword evidence="3" id="KW-1185">Reference proteome</keyword>
<organism evidence="2 3">
    <name type="scientific">Ilyodon furcidens</name>
    <name type="common">goldbreast splitfin</name>
    <dbReference type="NCBI Taxonomy" id="33524"/>
    <lineage>
        <taxon>Eukaryota</taxon>
        <taxon>Metazoa</taxon>
        <taxon>Chordata</taxon>
        <taxon>Craniata</taxon>
        <taxon>Vertebrata</taxon>
        <taxon>Euteleostomi</taxon>
        <taxon>Actinopterygii</taxon>
        <taxon>Neopterygii</taxon>
        <taxon>Teleostei</taxon>
        <taxon>Neoteleostei</taxon>
        <taxon>Acanthomorphata</taxon>
        <taxon>Ovalentaria</taxon>
        <taxon>Atherinomorphae</taxon>
        <taxon>Cyprinodontiformes</taxon>
        <taxon>Goodeidae</taxon>
        <taxon>Ilyodon</taxon>
    </lineage>
</organism>
<dbReference type="EMBL" id="JAHRIQ010032531">
    <property type="protein sequence ID" value="MEQ2231316.1"/>
    <property type="molecule type" value="Genomic_DNA"/>
</dbReference>
<sequence>HCKEELGGDLKRGTLREPDRNQQDQRSTQSGFSIADNVHFMLPRIYDFFVTRCSTCQYFLCM</sequence>
<proteinExistence type="predicted"/>
<accession>A0ABV0TEX0</accession>
<evidence type="ECO:0000313" key="2">
    <source>
        <dbReference type="EMBL" id="MEQ2231316.1"/>
    </source>
</evidence>
<feature type="non-terminal residue" evidence="2">
    <location>
        <position position="1"/>
    </location>
</feature>
<gene>
    <name evidence="2" type="ORF">ILYODFUR_038329</name>
</gene>
<evidence type="ECO:0000313" key="3">
    <source>
        <dbReference type="Proteomes" id="UP001482620"/>
    </source>
</evidence>
<comment type="caution">
    <text evidence="2">The sequence shown here is derived from an EMBL/GenBank/DDBJ whole genome shotgun (WGS) entry which is preliminary data.</text>
</comment>
<dbReference type="Proteomes" id="UP001482620">
    <property type="component" value="Unassembled WGS sequence"/>
</dbReference>
<reference evidence="2 3" key="1">
    <citation type="submission" date="2021-06" db="EMBL/GenBank/DDBJ databases">
        <authorList>
            <person name="Palmer J.M."/>
        </authorList>
    </citation>
    <scope>NUCLEOTIDE SEQUENCE [LARGE SCALE GENOMIC DNA]</scope>
    <source>
        <strain evidence="3">if_2019</strain>
        <tissue evidence="2">Muscle</tissue>
    </source>
</reference>
<feature type="region of interest" description="Disordered" evidence="1">
    <location>
        <begin position="1"/>
        <end position="30"/>
    </location>
</feature>
<feature type="compositionally biased region" description="Basic and acidic residues" evidence="1">
    <location>
        <begin position="1"/>
        <end position="23"/>
    </location>
</feature>
<protein>
    <submittedName>
        <fullName evidence="2">Uncharacterized protein</fullName>
    </submittedName>
</protein>
<name>A0ABV0TEX0_9TELE</name>